<dbReference type="Gene3D" id="2.120.10.80">
    <property type="entry name" value="Kelch-type beta propeller"/>
    <property type="match status" value="1"/>
</dbReference>
<dbReference type="SUPFAM" id="SSF117281">
    <property type="entry name" value="Kelch motif"/>
    <property type="match status" value="1"/>
</dbReference>
<dbReference type="RefSeq" id="XP_020431737.1">
    <property type="nucleotide sequence ID" value="XM_020578310.1"/>
</dbReference>
<sequence length="566" mass="65700">MNSCIINNICEIHKMSQEFICYDCNVLACSVCSLKHGRHSYDHIYNIKSKIKDYYNKDDSVAPTDDNEINNSNNNNIIGFKDIENSIQTTFNSLTLKVAEYEQLQQTEQEVSNKFKELHEFLIVEEYRLRKPIIESKQQLEQQIDKQIKIMKSLNIPTTHTLFYFDDQLDSKVNNNDHDHSLLNGTYLNINKTIKINNNDDNQQTKPQQYQLIVNNEQINQIKNQIQSSFKLKSNHSNIQPKHKQSYIFSTDMDNKISIINITNRDNIHFEQGINMEMIYDSQAAFNSTVKVGDFIYIFGGGRNNNKHNKFIKYSINTKAFVVNEMKGVDPCKYLSACYDGQDHIYLFDGNTKTNTDIYRFNINDSTFERYTTIEIKTEYHQLTFLFKDYIYTFTPNICKLFKFDMKSKTMVELPYKIPDNSSRAACTDGNGNIYILSVLGLQRFKVETNEIKLLDNNLSSCCCSNAIRCQISERSLPSSKDLLKAKKDRLCMSLTADASAILLDQSIWLTMMTKRMFNTIHRLRVLHHGLRKGVPIRHIPSIWILVWLQRASARGVTATANTQLF</sequence>
<accession>D3BG24</accession>
<comment type="caution">
    <text evidence="1">The sequence shown here is derived from an EMBL/GenBank/DDBJ whole genome shotgun (WGS) entry which is preliminary data.</text>
</comment>
<proteinExistence type="predicted"/>
<organism evidence="1 2">
    <name type="scientific">Heterostelium pallidum (strain ATCC 26659 / Pp 5 / PN500)</name>
    <name type="common">Cellular slime mold</name>
    <name type="synonym">Polysphondylium pallidum</name>
    <dbReference type="NCBI Taxonomy" id="670386"/>
    <lineage>
        <taxon>Eukaryota</taxon>
        <taxon>Amoebozoa</taxon>
        <taxon>Evosea</taxon>
        <taxon>Eumycetozoa</taxon>
        <taxon>Dictyostelia</taxon>
        <taxon>Acytosteliales</taxon>
        <taxon>Acytosteliaceae</taxon>
        <taxon>Heterostelium</taxon>
    </lineage>
</organism>
<name>D3BG24_HETP5</name>
<evidence type="ECO:0008006" key="3">
    <source>
        <dbReference type="Google" id="ProtNLM"/>
    </source>
</evidence>
<gene>
    <name evidence="1" type="ORF">PPL_07475</name>
</gene>
<evidence type="ECO:0000313" key="2">
    <source>
        <dbReference type="Proteomes" id="UP000001396"/>
    </source>
</evidence>
<dbReference type="EMBL" id="ADBJ01000033">
    <property type="protein sequence ID" value="EFA79616.1"/>
    <property type="molecule type" value="Genomic_DNA"/>
</dbReference>
<evidence type="ECO:0000313" key="1">
    <source>
        <dbReference type="EMBL" id="EFA79616.1"/>
    </source>
</evidence>
<keyword evidence="2" id="KW-1185">Reference proteome</keyword>
<dbReference type="InParanoid" id="D3BG24"/>
<dbReference type="InterPro" id="IPR015915">
    <property type="entry name" value="Kelch-typ_b-propeller"/>
</dbReference>
<protein>
    <recommendedName>
        <fullName evidence="3">B box-type domain-containing protein</fullName>
    </recommendedName>
</protein>
<reference evidence="1 2" key="1">
    <citation type="journal article" date="2011" name="Genome Res.">
        <title>Phylogeny-wide analysis of social amoeba genomes highlights ancient origins for complex intercellular communication.</title>
        <authorList>
            <person name="Heidel A.J."/>
            <person name="Lawal H.M."/>
            <person name="Felder M."/>
            <person name="Schilde C."/>
            <person name="Helps N.R."/>
            <person name="Tunggal B."/>
            <person name="Rivero F."/>
            <person name="John U."/>
            <person name="Schleicher M."/>
            <person name="Eichinger L."/>
            <person name="Platzer M."/>
            <person name="Noegel A.A."/>
            <person name="Schaap P."/>
            <person name="Gloeckner G."/>
        </authorList>
    </citation>
    <scope>NUCLEOTIDE SEQUENCE [LARGE SCALE GENOMIC DNA]</scope>
    <source>
        <strain evidence="2">ATCC 26659 / Pp 5 / PN500</strain>
    </source>
</reference>
<dbReference type="FunCoup" id="D3BG24">
    <property type="interactions" value="151"/>
</dbReference>
<dbReference type="AlphaFoldDB" id="D3BG24"/>
<dbReference type="Proteomes" id="UP000001396">
    <property type="component" value="Unassembled WGS sequence"/>
</dbReference>
<dbReference type="GeneID" id="31362956"/>
<dbReference type="SUPFAM" id="SSF57845">
    <property type="entry name" value="B-box zinc-binding domain"/>
    <property type="match status" value="1"/>
</dbReference>